<accession>A0A347TL99</accession>
<dbReference type="PANTHER" id="PTHR36504:SF1">
    <property type="entry name" value="LIPOPOLYSACCHARIDE EXPORT SYSTEM PROTEIN LPTA"/>
    <property type="match status" value="1"/>
</dbReference>
<dbReference type="Gene3D" id="2.60.450.10">
    <property type="entry name" value="Lipopolysaccharide (LPS) transport protein A like domain"/>
    <property type="match status" value="1"/>
</dbReference>
<reference evidence="7" key="1">
    <citation type="submission" date="2017-09" db="EMBL/GenBank/DDBJ databases">
        <title>Arcobacter canalis sp. nov., a new species isolated from a water canal contaminated with urban sewage.</title>
        <authorList>
            <person name="Perez-Cataluna A."/>
            <person name="Salas-Masso N."/>
            <person name="Figueras M.J."/>
        </authorList>
    </citation>
    <scope>NUCLEOTIDE SEQUENCE [LARGE SCALE GENOMIC DNA]</scope>
    <source>
        <strain evidence="7">CECT 7727</strain>
    </source>
</reference>
<dbReference type="Proteomes" id="UP000264693">
    <property type="component" value="Chromosome"/>
</dbReference>
<evidence type="ECO:0000256" key="1">
    <source>
        <dbReference type="ARBA" id="ARBA00022448"/>
    </source>
</evidence>
<keyword evidence="1" id="KW-0813">Transport</keyword>
<reference evidence="6" key="2">
    <citation type="submission" date="2017-09" db="EMBL/GenBank/DDBJ databases">
        <authorList>
            <person name="Perez-Cataluna A."/>
            <person name="Figueras M.J."/>
            <person name="Salas-Masso N."/>
        </authorList>
    </citation>
    <scope>NUCLEOTIDE SEQUENCE</scope>
    <source>
        <strain evidence="6">CECT 7727</strain>
    </source>
</reference>
<dbReference type="RefSeq" id="WP_099311221.1">
    <property type="nucleotide sequence ID" value="NZ_CP032101.1"/>
</dbReference>
<gene>
    <name evidence="5" type="primary">lptA</name>
    <name evidence="5" type="ORF">AMRN_1645</name>
    <name evidence="6" type="ORF">CPH92_08055</name>
</gene>
<dbReference type="Pfam" id="PF03968">
    <property type="entry name" value="LptD_N"/>
    <property type="match status" value="1"/>
</dbReference>
<dbReference type="AlphaFoldDB" id="A0A347TL99"/>
<dbReference type="GO" id="GO:0009279">
    <property type="term" value="C:cell outer membrane"/>
    <property type="evidence" value="ECO:0007669"/>
    <property type="project" value="TreeGrafter"/>
</dbReference>
<feature type="domain" description="Organic solvent tolerance-like N-terminal" evidence="4">
    <location>
        <begin position="23"/>
        <end position="137"/>
    </location>
</feature>
<dbReference type="EMBL" id="CP032101">
    <property type="protein sequence ID" value="AXX87377.1"/>
    <property type="molecule type" value="Genomic_DNA"/>
</dbReference>
<evidence type="ECO:0000313" key="8">
    <source>
        <dbReference type="Proteomes" id="UP000264693"/>
    </source>
</evidence>
<dbReference type="KEGG" id="amar:AMRN_1645"/>
<dbReference type="EMBL" id="NXAO01000033">
    <property type="protein sequence ID" value="PHO15244.1"/>
    <property type="molecule type" value="Genomic_DNA"/>
</dbReference>
<name>A0A347TL99_9BACT</name>
<evidence type="ECO:0000313" key="6">
    <source>
        <dbReference type="EMBL" id="PHO15244.1"/>
    </source>
</evidence>
<dbReference type="InterPro" id="IPR005653">
    <property type="entry name" value="OstA-like_N"/>
</dbReference>
<keyword evidence="3" id="KW-0574">Periplasm</keyword>
<keyword evidence="7" id="KW-1185">Reference proteome</keyword>
<protein>
    <submittedName>
        <fullName evidence="5">Lipooligosaccharide transport system, periplasmic component LptA</fullName>
    </submittedName>
    <submittedName>
        <fullName evidence="6">Organic solvent tolerance protein OstA</fullName>
    </submittedName>
</protein>
<dbReference type="GO" id="GO:0017089">
    <property type="term" value="F:glycolipid transfer activity"/>
    <property type="evidence" value="ECO:0007669"/>
    <property type="project" value="TreeGrafter"/>
</dbReference>
<organism evidence="5 8">
    <name type="scientific">Malaciobacter marinus</name>
    <dbReference type="NCBI Taxonomy" id="505249"/>
    <lineage>
        <taxon>Bacteria</taxon>
        <taxon>Pseudomonadati</taxon>
        <taxon>Campylobacterota</taxon>
        <taxon>Epsilonproteobacteria</taxon>
        <taxon>Campylobacterales</taxon>
        <taxon>Arcobacteraceae</taxon>
        <taxon>Malaciobacter</taxon>
    </lineage>
</organism>
<dbReference type="GO" id="GO:0015920">
    <property type="term" value="P:lipopolysaccharide transport"/>
    <property type="evidence" value="ECO:0007669"/>
    <property type="project" value="InterPro"/>
</dbReference>
<evidence type="ECO:0000313" key="5">
    <source>
        <dbReference type="EMBL" id="AXX87377.1"/>
    </source>
</evidence>
<keyword evidence="2" id="KW-0732">Signal</keyword>
<sequence>MKYLFLTFLAALTLMANEGKLIIDAKKFEANDAKGISIFTGNVKLKKAEDRLNSDRLDVYMSAKSSTKKRSPLKYIATGNVTFEIVSQDKHYEGKGDKVIYYPSKQQYEIIGNGFIKEKIEDRKIYGNKIYINQITGEAKVSGTDSKPVRFIINIEDKKEKKADK</sequence>
<dbReference type="InterPro" id="IPR014340">
    <property type="entry name" value="LptA"/>
</dbReference>
<dbReference type="GO" id="GO:0030288">
    <property type="term" value="C:outer membrane-bounded periplasmic space"/>
    <property type="evidence" value="ECO:0007669"/>
    <property type="project" value="TreeGrafter"/>
</dbReference>
<evidence type="ECO:0000256" key="3">
    <source>
        <dbReference type="ARBA" id="ARBA00022764"/>
    </source>
</evidence>
<evidence type="ECO:0000313" key="7">
    <source>
        <dbReference type="Proteomes" id="UP000224740"/>
    </source>
</evidence>
<dbReference type="InterPro" id="IPR052037">
    <property type="entry name" value="LPS_export_LptA"/>
</dbReference>
<dbReference type="NCBIfam" id="TIGR03002">
    <property type="entry name" value="outer_YhbN_LptA"/>
    <property type="match status" value="1"/>
</dbReference>
<dbReference type="Proteomes" id="UP000224740">
    <property type="component" value="Unassembled WGS sequence"/>
</dbReference>
<reference evidence="5 8" key="3">
    <citation type="submission" date="2018-08" db="EMBL/GenBank/DDBJ databases">
        <title>Complete genome of the Arcobacter marinus type strain JCM 15502.</title>
        <authorList>
            <person name="Miller W.G."/>
            <person name="Yee E."/>
            <person name="Huynh S."/>
            <person name="Parker C.T."/>
        </authorList>
    </citation>
    <scope>NUCLEOTIDE SEQUENCE [LARGE SCALE GENOMIC DNA]</scope>
    <source>
        <strain evidence="5 8">JCM 15502</strain>
    </source>
</reference>
<proteinExistence type="predicted"/>
<dbReference type="GO" id="GO:0001530">
    <property type="term" value="F:lipopolysaccharide binding"/>
    <property type="evidence" value="ECO:0007669"/>
    <property type="project" value="InterPro"/>
</dbReference>
<dbReference type="PANTHER" id="PTHR36504">
    <property type="entry name" value="LIPOPOLYSACCHARIDE EXPORT SYSTEM PROTEIN LPTA"/>
    <property type="match status" value="1"/>
</dbReference>
<evidence type="ECO:0000259" key="4">
    <source>
        <dbReference type="Pfam" id="PF03968"/>
    </source>
</evidence>
<evidence type="ECO:0000256" key="2">
    <source>
        <dbReference type="ARBA" id="ARBA00022729"/>
    </source>
</evidence>